<sequence>MSLGGELVTAIEPSKLVDAESVTGQRQSRVGHCGSEIRTQNYGPLVTELQARWNKKRIRRNCCRNVEDGEARAQNRGEKTSAGEE</sequence>
<name>A0A218VZJ6_PUNGR</name>
<dbReference type="Proteomes" id="UP000197138">
    <property type="component" value="Unassembled WGS sequence"/>
</dbReference>
<evidence type="ECO:0000313" key="3">
    <source>
        <dbReference type="Proteomes" id="UP000197138"/>
    </source>
</evidence>
<gene>
    <name evidence="2" type="ORF">CDL15_Pgr015433</name>
</gene>
<evidence type="ECO:0000256" key="1">
    <source>
        <dbReference type="SAM" id="MobiDB-lite"/>
    </source>
</evidence>
<dbReference type="EMBL" id="MTKT01005556">
    <property type="protein sequence ID" value="OWM66007.1"/>
    <property type="molecule type" value="Genomic_DNA"/>
</dbReference>
<reference evidence="3" key="1">
    <citation type="journal article" date="2017" name="Plant J.">
        <title>The pomegranate (Punica granatum L.) genome and the genomics of punicalagin biosynthesis.</title>
        <authorList>
            <person name="Qin G."/>
            <person name="Xu C."/>
            <person name="Ming R."/>
            <person name="Tang H."/>
            <person name="Guyot R."/>
            <person name="Kramer E.M."/>
            <person name="Hu Y."/>
            <person name="Yi X."/>
            <person name="Qi Y."/>
            <person name="Xu X."/>
            <person name="Gao Z."/>
            <person name="Pan H."/>
            <person name="Jian J."/>
            <person name="Tian Y."/>
            <person name="Yue Z."/>
            <person name="Xu Y."/>
        </authorList>
    </citation>
    <scope>NUCLEOTIDE SEQUENCE [LARGE SCALE GENOMIC DNA]</scope>
    <source>
        <strain evidence="3">cv. Dabenzi</strain>
    </source>
</reference>
<comment type="caution">
    <text evidence="2">The sequence shown here is derived from an EMBL/GenBank/DDBJ whole genome shotgun (WGS) entry which is preliminary data.</text>
</comment>
<organism evidence="2 3">
    <name type="scientific">Punica granatum</name>
    <name type="common">Pomegranate</name>
    <dbReference type="NCBI Taxonomy" id="22663"/>
    <lineage>
        <taxon>Eukaryota</taxon>
        <taxon>Viridiplantae</taxon>
        <taxon>Streptophyta</taxon>
        <taxon>Embryophyta</taxon>
        <taxon>Tracheophyta</taxon>
        <taxon>Spermatophyta</taxon>
        <taxon>Magnoliopsida</taxon>
        <taxon>eudicotyledons</taxon>
        <taxon>Gunneridae</taxon>
        <taxon>Pentapetalae</taxon>
        <taxon>rosids</taxon>
        <taxon>malvids</taxon>
        <taxon>Myrtales</taxon>
        <taxon>Lythraceae</taxon>
        <taxon>Punica</taxon>
    </lineage>
</organism>
<evidence type="ECO:0000313" key="2">
    <source>
        <dbReference type="EMBL" id="OWM66007.1"/>
    </source>
</evidence>
<dbReference type="AlphaFoldDB" id="A0A218VZJ6"/>
<proteinExistence type="predicted"/>
<feature type="region of interest" description="Disordered" evidence="1">
    <location>
        <begin position="65"/>
        <end position="85"/>
    </location>
</feature>
<protein>
    <submittedName>
        <fullName evidence="2">Uncharacterized protein</fullName>
    </submittedName>
</protein>
<accession>A0A218VZJ6</accession>